<keyword evidence="1" id="KW-0238">DNA-binding</keyword>
<sequence length="165" mass="17715">MSNHAELTIGNIAERSGCTVPTIRYYEEIGLLPKAARKAGGHRVYGPMDLQRLVFVRRCREFGFPIEEIRMLISLAESADRNCNEARDLAQSHLGAVRAKLIELQALEQSLAAFVTNCNAACAGGPATDCVILADLASTTSKCCGSLAETLSNAAQPAEPVRNLP</sequence>
<protein>
    <submittedName>
        <fullName evidence="3">Helix-turn-helix domain-containing protein</fullName>
    </submittedName>
</protein>
<dbReference type="EMBL" id="VZQQ01000141">
    <property type="protein sequence ID" value="MBC8752730.1"/>
    <property type="molecule type" value="Genomic_DNA"/>
</dbReference>
<evidence type="ECO:0000259" key="2">
    <source>
        <dbReference type="PROSITE" id="PS50937"/>
    </source>
</evidence>
<evidence type="ECO:0000256" key="1">
    <source>
        <dbReference type="ARBA" id="ARBA00023125"/>
    </source>
</evidence>
<proteinExistence type="predicted"/>
<dbReference type="SUPFAM" id="SSF46955">
    <property type="entry name" value="Putative DNA-binding domain"/>
    <property type="match status" value="1"/>
</dbReference>
<comment type="caution">
    <text evidence="3">The sequence shown here is derived from an EMBL/GenBank/DDBJ whole genome shotgun (WGS) entry which is preliminary data.</text>
</comment>
<accession>A0ABR7Q2E8</accession>
<name>A0ABR7Q2E8_9BURK</name>
<dbReference type="Gene3D" id="1.10.1660.10">
    <property type="match status" value="1"/>
</dbReference>
<dbReference type="PROSITE" id="PS00552">
    <property type="entry name" value="HTH_MERR_1"/>
    <property type="match status" value="1"/>
</dbReference>
<evidence type="ECO:0000313" key="3">
    <source>
        <dbReference type="EMBL" id="MBC8752730.1"/>
    </source>
</evidence>
<dbReference type="PROSITE" id="PS50937">
    <property type="entry name" value="HTH_MERR_2"/>
    <property type="match status" value="1"/>
</dbReference>
<dbReference type="PRINTS" id="PR00040">
    <property type="entry name" value="HTHMERR"/>
</dbReference>
<dbReference type="InterPro" id="IPR009061">
    <property type="entry name" value="DNA-bd_dom_put_sf"/>
</dbReference>
<keyword evidence="4" id="KW-1185">Reference proteome</keyword>
<dbReference type="PANTHER" id="PTHR30204">
    <property type="entry name" value="REDOX-CYCLING DRUG-SENSING TRANSCRIPTIONAL ACTIVATOR SOXR"/>
    <property type="match status" value="1"/>
</dbReference>
<evidence type="ECO:0000313" key="4">
    <source>
        <dbReference type="Proteomes" id="UP000736373"/>
    </source>
</evidence>
<dbReference type="CDD" id="cd04785">
    <property type="entry name" value="HTH_CadR-PbrR-like"/>
    <property type="match status" value="1"/>
</dbReference>
<organism evidence="3 4">
    <name type="scientific">Paraburkholderia podalyriae</name>
    <dbReference type="NCBI Taxonomy" id="1938811"/>
    <lineage>
        <taxon>Bacteria</taxon>
        <taxon>Pseudomonadati</taxon>
        <taxon>Pseudomonadota</taxon>
        <taxon>Betaproteobacteria</taxon>
        <taxon>Burkholderiales</taxon>
        <taxon>Burkholderiaceae</taxon>
        <taxon>Paraburkholderia</taxon>
    </lineage>
</organism>
<dbReference type="Proteomes" id="UP000736373">
    <property type="component" value="Unassembled WGS sequence"/>
</dbReference>
<dbReference type="PANTHER" id="PTHR30204:SF92">
    <property type="entry name" value="HTH-TYPE TRANSCRIPTIONAL REGULATOR ZNTR"/>
    <property type="match status" value="1"/>
</dbReference>
<dbReference type="InterPro" id="IPR000551">
    <property type="entry name" value="MerR-type_HTH_dom"/>
</dbReference>
<gene>
    <name evidence="3" type="ORF">F6X42_42185</name>
</gene>
<dbReference type="Pfam" id="PF13411">
    <property type="entry name" value="MerR_1"/>
    <property type="match status" value="1"/>
</dbReference>
<reference evidence="3 4" key="1">
    <citation type="submission" date="2019-09" db="EMBL/GenBank/DDBJ databases">
        <title>Paraburkholderia podalyriae sp. nov., A South African Podalyria-associated rhizobium.</title>
        <authorList>
            <person name="Mavima L."/>
            <person name="Beukes C.W."/>
            <person name="Palmer M."/>
            <person name="De Meyer S.E."/>
            <person name="James E.K."/>
            <person name="Maluk M."/>
            <person name="Avontuur J.R."/>
            <person name="Chan W.Y."/>
            <person name="Venter S.N."/>
            <person name="Steenkamp E.T."/>
        </authorList>
    </citation>
    <scope>NUCLEOTIDE SEQUENCE [LARGE SCALE GENOMIC DNA]</scope>
    <source>
        <strain evidence="3 4">WC7.3b</strain>
    </source>
</reference>
<dbReference type="InterPro" id="IPR047057">
    <property type="entry name" value="MerR_fam"/>
</dbReference>
<dbReference type="SMART" id="SM00422">
    <property type="entry name" value="HTH_MERR"/>
    <property type="match status" value="1"/>
</dbReference>
<feature type="domain" description="HTH merR-type" evidence="2">
    <location>
        <begin position="6"/>
        <end position="75"/>
    </location>
</feature>